<keyword evidence="2" id="KW-1185">Reference proteome</keyword>
<name>A0A5B7GY19_PORTR</name>
<comment type="caution">
    <text evidence="1">The sequence shown here is derived from an EMBL/GenBank/DDBJ whole genome shotgun (WGS) entry which is preliminary data.</text>
</comment>
<evidence type="ECO:0000313" key="1">
    <source>
        <dbReference type="EMBL" id="MPC61768.1"/>
    </source>
</evidence>
<accession>A0A5B7GY19</accession>
<evidence type="ECO:0000313" key="2">
    <source>
        <dbReference type="Proteomes" id="UP000324222"/>
    </source>
</evidence>
<protein>
    <submittedName>
        <fullName evidence="1">Uncharacterized protein</fullName>
    </submittedName>
</protein>
<dbReference type="AlphaFoldDB" id="A0A5B7GY19"/>
<proteinExistence type="predicted"/>
<dbReference type="EMBL" id="VSRR010018905">
    <property type="protein sequence ID" value="MPC61768.1"/>
    <property type="molecule type" value="Genomic_DNA"/>
</dbReference>
<reference evidence="1 2" key="1">
    <citation type="submission" date="2019-05" db="EMBL/GenBank/DDBJ databases">
        <title>Another draft genome of Portunus trituberculatus and its Hox gene families provides insights of decapod evolution.</title>
        <authorList>
            <person name="Jeong J.-H."/>
            <person name="Song I."/>
            <person name="Kim S."/>
            <person name="Choi T."/>
            <person name="Kim D."/>
            <person name="Ryu S."/>
            <person name="Kim W."/>
        </authorList>
    </citation>
    <scope>NUCLEOTIDE SEQUENCE [LARGE SCALE GENOMIC DNA]</scope>
    <source>
        <tissue evidence="1">Muscle</tissue>
    </source>
</reference>
<dbReference type="Proteomes" id="UP000324222">
    <property type="component" value="Unassembled WGS sequence"/>
</dbReference>
<gene>
    <name evidence="1" type="ORF">E2C01_055843</name>
</gene>
<sequence>MSNLMPWCPQCLGPGGPPTMPRALFRMKSAFRSSGRPTGRRGTHCKVDMCCISFGLTATSAPDVLATAYDTDAARLAP</sequence>
<organism evidence="1 2">
    <name type="scientific">Portunus trituberculatus</name>
    <name type="common">Swimming crab</name>
    <name type="synonym">Neptunus trituberculatus</name>
    <dbReference type="NCBI Taxonomy" id="210409"/>
    <lineage>
        <taxon>Eukaryota</taxon>
        <taxon>Metazoa</taxon>
        <taxon>Ecdysozoa</taxon>
        <taxon>Arthropoda</taxon>
        <taxon>Crustacea</taxon>
        <taxon>Multicrustacea</taxon>
        <taxon>Malacostraca</taxon>
        <taxon>Eumalacostraca</taxon>
        <taxon>Eucarida</taxon>
        <taxon>Decapoda</taxon>
        <taxon>Pleocyemata</taxon>
        <taxon>Brachyura</taxon>
        <taxon>Eubrachyura</taxon>
        <taxon>Portunoidea</taxon>
        <taxon>Portunidae</taxon>
        <taxon>Portuninae</taxon>
        <taxon>Portunus</taxon>
    </lineage>
</organism>